<keyword evidence="11 13" id="KW-0472">Membrane</keyword>
<feature type="transmembrane region" description="Helical" evidence="13">
    <location>
        <begin position="134"/>
        <end position="153"/>
    </location>
</feature>
<comment type="similarity">
    <text evidence="3">Belongs to the multi antimicrobial extrusion (MATE) (TC 2.A.66.1) family.</text>
</comment>
<evidence type="ECO:0000256" key="2">
    <source>
        <dbReference type="ARBA" id="ARBA00004651"/>
    </source>
</evidence>
<keyword evidence="15" id="KW-1185">Reference proteome</keyword>
<feature type="transmembrane region" description="Helical" evidence="13">
    <location>
        <begin position="237"/>
        <end position="265"/>
    </location>
</feature>
<evidence type="ECO:0000256" key="9">
    <source>
        <dbReference type="ARBA" id="ARBA00022989"/>
    </source>
</evidence>
<evidence type="ECO:0000256" key="12">
    <source>
        <dbReference type="ARBA" id="ARBA00031636"/>
    </source>
</evidence>
<evidence type="ECO:0000256" key="13">
    <source>
        <dbReference type="SAM" id="Phobius"/>
    </source>
</evidence>
<protein>
    <recommendedName>
        <fullName evidence="4">Probable multidrug resistance protein NorM</fullName>
    </recommendedName>
    <alternativeName>
        <fullName evidence="12">Multidrug-efflux transporter</fullName>
    </alternativeName>
</protein>
<keyword evidence="9 13" id="KW-1133">Transmembrane helix</keyword>
<dbReference type="PIRSF" id="PIRSF006603">
    <property type="entry name" value="DinF"/>
    <property type="match status" value="1"/>
</dbReference>
<evidence type="ECO:0000256" key="11">
    <source>
        <dbReference type="ARBA" id="ARBA00023136"/>
    </source>
</evidence>
<dbReference type="Proteomes" id="UP000481872">
    <property type="component" value="Unassembled WGS sequence"/>
</dbReference>
<dbReference type="PANTHER" id="PTHR43298">
    <property type="entry name" value="MULTIDRUG RESISTANCE PROTEIN NORM-RELATED"/>
    <property type="match status" value="1"/>
</dbReference>
<evidence type="ECO:0000313" key="15">
    <source>
        <dbReference type="Proteomes" id="UP000481872"/>
    </source>
</evidence>
<evidence type="ECO:0000256" key="10">
    <source>
        <dbReference type="ARBA" id="ARBA00023065"/>
    </source>
</evidence>
<feature type="transmembrane region" description="Helical" evidence="13">
    <location>
        <begin position="359"/>
        <end position="380"/>
    </location>
</feature>
<reference evidence="14 15" key="1">
    <citation type="submission" date="2020-02" db="EMBL/GenBank/DDBJ databases">
        <title>Genome assembly of a novel Clostridium senegalense strain.</title>
        <authorList>
            <person name="Gupta T.B."/>
            <person name="Jauregui R."/>
            <person name="Maclean P."/>
            <person name="Nawarathana A."/>
            <person name="Brightwell G."/>
        </authorList>
    </citation>
    <scope>NUCLEOTIDE SEQUENCE [LARGE SCALE GENOMIC DNA]</scope>
    <source>
        <strain evidence="14 15">AGRFS4</strain>
    </source>
</reference>
<feature type="transmembrane region" description="Helical" evidence="13">
    <location>
        <begin position="277"/>
        <end position="300"/>
    </location>
</feature>
<dbReference type="GO" id="GO:0015297">
    <property type="term" value="F:antiporter activity"/>
    <property type="evidence" value="ECO:0007669"/>
    <property type="project" value="UniProtKB-KW"/>
</dbReference>
<dbReference type="Pfam" id="PF01554">
    <property type="entry name" value="MatE"/>
    <property type="match status" value="2"/>
</dbReference>
<dbReference type="NCBIfam" id="TIGR00797">
    <property type="entry name" value="matE"/>
    <property type="match status" value="1"/>
</dbReference>
<dbReference type="EMBL" id="JAAGPU010000035">
    <property type="protein sequence ID" value="NEU06162.1"/>
    <property type="molecule type" value="Genomic_DNA"/>
</dbReference>
<evidence type="ECO:0000256" key="1">
    <source>
        <dbReference type="ARBA" id="ARBA00003408"/>
    </source>
</evidence>
<dbReference type="GO" id="GO:0005886">
    <property type="term" value="C:plasma membrane"/>
    <property type="evidence" value="ECO:0007669"/>
    <property type="project" value="UniProtKB-SubCell"/>
</dbReference>
<dbReference type="PANTHER" id="PTHR43298:SF2">
    <property type="entry name" value="FMN_FAD EXPORTER YEEO-RELATED"/>
    <property type="match status" value="1"/>
</dbReference>
<evidence type="ECO:0000256" key="6">
    <source>
        <dbReference type="ARBA" id="ARBA00022449"/>
    </source>
</evidence>
<keyword evidence="7" id="KW-1003">Cell membrane</keyword>
<feature type="transmembrane region" description="Helical" evidence="13">
    <location>
        <begin position="321"/>
        <end position="339"/>
    </location>
</feature>
<dbReference type="RefSeq" id="WP_061996022.1">
    <property type="nucleotide sequence ID" value="NZ_JAAGPU010000035.1"/>
</dbReference>
<feature type="transmembrane region" description="Helical" evidence="13">
    <location>
        <begin position="420"/>
        <end position="437"/>
    </location>
</feature>
<feature type="transmembrane region" description="Helical" evidence="13">
    <location>
        <begin position="165"/>
        <end position="190"/>
    </location>
</feature>
<comment type="subcellular location">
    <subcellularLocation>
        <location evidence="2">Cell membrane</location>
        <topology evidence="2">Multi-pass membrane protein</topology>
    </subcellularLocation>
</comment>
<dbReference type="InterPro" id="IPR048279">
    <property type="entry name" value="MdtK-like"/>
</dbReference>
<name>A0A6M0H964_9CLOT</name>
<comment type="function">
    <text evidence="1">Multidrug efflux pump.</text>
</comment>
<evidence type="ECO:0000256" key="3">
    <source>
        <dbReference type="ARBA" id="ARBA00010199"/>
    </source>
</evidence>
<feature type="transmembrane region" description="Helical" evidence="13">
    <location>
        <begin position="55"/>
        <end position="79"/>
    </location>
</feature>
<dbReference type="GO" id="GO:0042910">
    <property type="term" value="F:xenobiotic transmembrane transporter activity"/>
    <property type="evidence" value="ECO:0007669"/>
    <property type="project" value="InterPro"/>
</dbReference>
<keyword evidence="6" id="KW-0050">Antiport</keyword>
<accession>A0A6M0H964</accession>
<keyword evidence="8 13" id="KW-0812">Transmembrane</keyword>
<comment type="caution">
    <text evidence="14">The sequence shown here is derived from an EMBL/GenBank/DDBJ whole genome shotgun (WGS) entry which is preliminary data.</text>
</comment>
<keyword evidence="10" id="KW-0406">Ion transport</keyword>
<evidence type="ECO:0000256" key="5">
    <source>
        <dbReference type="ARBA" id="ARBA00022448"/>
    </source>
</evidence>
<feature type="transmembrane region" description="Helical" evidence="13">
    <location>
        <begin position="91"/>
        <end position="114"/>
    </location>
</feature>
<keyword evidence="5" id="KW-0813">Transport</keyword>
<evidence type="ECO:0000313" key="14">
    <source>
        <dbReference type="EMBL" id="NEU06162.1"/>
    </source>
</evidence>
<sequence length="453" mass="50191">MEKGVLRDKRFYKKMFAIAIPVMIQNLISSSLNMVDTIMIGKLGETQIAAVGLANQFYFLFSLFIFGVNSGCSIFTAQFWGKNDKSNIRKILGICLILGCAGGLVFNVLAFFAPEFVMRFFTKDPLVIKLGADYLKIVGWSYVITAISYAFAFSCRGIGQAKLPMITSAIALLCNTVFNYILIFGALGFPTLGVEGAAIATLIARIIEMALIIIVIYKRKGPLVGKIKEFFDFNKKFFFGVVKTMYPVVINELCWSLGMTMYSVIYARIGTEAVATYQIASTIQNIFIVAGFGLANACAVMIGNEIGAGREENAQVYGNRFVKITFVIGCITGTLLFLATTPIVEMYNVSPQVLHDTKIILRVFSFITPFRMLTSIFIVGILRSGGDVKYSFILEMSGVWIVGIPVAIVCAHVLKLPIYLVVSVVYIQEILKVMLAFPRFKSKKWIRNLVSNM</sequence>
<feature type="transmembrane region" description="Helical" evidence="13">
    <location>
        <begin position="392"/>
        <end position="414"/>
    </location>
</feature>
<evidence type="ECO:0000256" key="7">
    <source>
        <dbReference type="ARBA" id="ARBA00022475"/>
    </source>
</evidence>
<dbReference type="InterPro" id="IPR002528">
    <property type="entry name" value="MATE_fam"/>
</dbReference>
<evidence type="ECO:0000256" key="4">
    <source>
        <dbReference type="ARBA" id="ARBA00020268"/>
    </source>
</evidence>
<feature type="transmembrane region" description="Helical" evidence="13">
    <location>
        <begin position="16"/>
        <end position="35"/>
    </location>
</feature>
<dbReference type="AlphaFoldDB" id="A0A6M0H964"/>
<dbReference type="GO" id="GO:0006811">
    <property type="term" value="P:monoatomic ion transport"/>
    <property type="evidence" value="ECO:0007669"/>
    <property type="project" value="UniProtKB-KW"/>
</dbReference>
<proteinExistence type="inferred from homology"/>
<evidence type="ECO:0000256" key="8">
    <source>
        <dbReference type="ARBA" id="ARBA00022692"/>
    </source>
</evidence>
<feature type="transmembrane region" description="Helical" evidence="13">
    <location>
        <begin position="196"/>
        <end position="217"/>
    </location>
</feature>
<dbReference type="InterPro" id="IPR050222">
    <property type="entry name" value="MATE_MdtK"/>
</dbReference>
<dbReference type="CDD" id="cd13134">
    <property type="entry name" value="MATE_like_8"/>
    <property type="match status" value="1"/>
</dbReference>
<gene>
    <name evidence="14" type="ORF">G3M99_15150</name>
</gene>
<organism evidence="14 15">
    <name type="scientific">Clostridium senegalense</name>
    <dbReference type="NCBI Taxonomy" id="1465809"/>
    <lineage>
        <taxon>Bacteria</taxon>
        <taxon>Bacillati</taxon>
        <taxon>Bacillota</taxon>
        <taxon>Clostridia</taxon>
        <taxon>Eubacteriales</taxon>
        <taxon>Clostridiaceae</taxon>
        <taxon>Clostridium</taxon>
    </lineage>
</organism>